<organism evidence="7 8">
    <name type="scientific">Acinetobacter pragensis</name>
    <dbReference type="NCBI Taxonomy" id="1806892"/>
    <lineage>
        <taxon>Bacteria</taxon>
        <taxon>Pseudomonadati</taxon>
        <taxon>Pseudomonadota</taxon>
        <taxon>Gammaproteobacteria</taxon>
        <taxon>Moraxellales</taxon>
        <taxon>Moraxellaceae</taxon>
        <taxon>Acinetobacter</taxon>
    </lineage>
</organism>
<feature type="transmembrane region" description="Helical" evidence="5">
    <location>
        <begin position="60"/>
        <end position="78"/>
    </location>
</feature>
<proteinExistence type="predicted"/>
<feature type="transmembrane region" description="Helical" evidence="5">
    <location>
        <begin position="90"/>
        <end position="107"/>
    </location>
</feature>
<dbReference type="InterPro" id="IPR005829">
    <property type="entry name" value="Sugar_transporter_CS"/>
</dbReference>
<evidence type="ECO:0000256" key="1">
    <source>
        <dbReference type="ARBA" id="ARBA00004141"/>
    </source>
</evidence>
<evidence type="ECO:0000256" key="3">
    <source>
        <dbReference type="ARBA" id="ARBA00022989"/>
    </source>
</evidence>
<evidence type="ECO:0000313" key="7">
    <source>
        <dbReference type="EMBL" id="KYQ72744.1"/>
    </source>
</evidence>
<name>A0A151Y3X8_9GAMM</name>
<dbReference type="SUPFAM" id="SSF103473">
    <property type="entry name" value="MFS general substrate transporter"/>
    <property type="match status" value="1"/>
</dbReference>
<dbReference type="GO" id="GO:0005886">
    <property type="term" value="C:plasma membrane"/>
    <property type="evidence" value="ECO:0007669"/>
    <property type="project" value="TreeGrafter"/>
</dbReference>
<dbReference type="EMBL" id="LUAW01000013">
    <property type="protein sequence ID" value="KYQ72744.1"/>
    <property type="molecule type" value="Genomic_DNA"/>
</dbReference>
<dbReference type="AlphaFoldDB" id="A0A151Y3X8"/>
<evidence type="ECO:0000256" key="2">
    <source>
        <dbReference type="ARBA" id="ARBA00022692"/>
    </source>
</evidence>
<evidence type="ECO:0000256" key="4">
    <source>
        <dbReference type="ARBA" id="ARBA00023136"/>
    </source>
</evidence>
<keyword evidence="2 5" id="KW-0812">Transmembrane</keyword>
<evidence type="ECO:0000256" key="5">
    <source>
        <dbReference type="SAM" id="Phobius"/>
    </source>
</evidence>
<feature type="transmembrane region" description="Helical" evidence="5">
    <location>
        <begin position="290"/>
        <end position="312"/>
    </location>
</feature>
<comment type="subcellular location">
    <subcellularLocation>
        <location evidence="1">Membrane</location>
        <topology evidence="1">Multi-pass membrane protein</topology>
    </subcellularLocation>
</comment>
<dbReference type="PANTHER" id="PTHR23508:SF10">
    <property type="entry name" value="CARBOXYLIC ACID TRANSPORTER PROTEIN HOMOLOG"/>
    <property type="match status" value="1"/>
</dbReference>
<feature type="transmembrane region" description="Helical" evidence="5">
    <location>
        <begin position="324"/>
        <end position="357"/>
    </location>
</feature>
<feature type="domain" description="Major facilitator superfamily (MFS) profile" evidence="6">
    <location>
        <begin position="24"/>
        <end position="435"/>
    </location>
</feature>
<feature type="transmembrane region" description="Helical" evidence="5">
    <location>
        <begin position="113"/>
        <end position="135"/>
    </location>
</feature>
<keyword evidence="8" id="KW-1185">Reference proteome</keyword>
<dbReference type="STRING" id="1806892.AZH43_07760"/>
<accession>A0A151Y3X8</accession>
<feature type="transmembrane region" description="Helical" evidence="5">
    <location>
        <begin position="147"/>
        <end position="168"/>
    </location>
</feature>
<dbReference type="PROSITE" id="PS00217">
    <property type="entry name" value="SUGAR_TRANSPORT_2"/>
    <property type="match status" value="1"/>
</dbReference>
<dbReference type="Gene3D" id="1.20.1250.20">
    <property type="entry name" value="MFS general substrate transporter like domains"/>
    <property type="match status" value="1"/>
</dbReference>
<dbReference type="RefSeq" id="WP_067667048.1">
    <property type="nucleotide sequence ID" value="NZ_CBCSIK010000008.1"/>
</dbReference>
<keyword evidence="4 5" id="KW-0472">Membrane</keyword>
<dbReference type="PANTHER" id="PTHR23508">
    <property type="entry name" value="CARBOXYLIC ACID TRANSPORTER PROTEIN HOMOLOG"/>
    <property type="match status" value="1"/>
</dbReference>
<dbReference type="PROSITE" id="PS50850">
    <property type="entry name" value="MFS"/>
    <property type="match status" value="1"/>
</dbReference>
<keyword evidence="3 5" id="KW-1133">Transmembrane helix</keyword>
<dbReference type="Proteomes" id="UP000076276">
    <property type="component" value="Unassembled WGS sequence"/>
</dbReference>
<gene>
    <name evidence="7" type="ORF">AZH43_07760</name>
</gene>
<evidence type="ECO:0000259" key="6">
    <source>
        <dbReference type="PROSITE" id="PS50850"/>
    </source>
</evidence>
<sequence length="442" mass="47580">MSLKNMEVQEFIDSIPFGWVQKVLLMLCFTIVAIDGFDTASIGFIAPILKIDWTITPSQMATLFASGLIGLTLGALFFGPLADRIGRKKILLLSILLFGLGSLISSFSPNFTILLLLRLITGIGLGGAMPSAITLMSEYCPSTKKSFFVTLMFCGFTIGSALGGLVSAQLIPMIGWRGIFFIGGFLPLILLPIFYFYIPESLRFKVLKQHPQLEINTLVQKLAPASEKLTKLYANHAEKATSSIKDLFSVQFSSSTILIWLTYFMSLMVIYLISSWLPTLLTNTGISLKSASIVTSVFQIGGTIGSILLGYWMDKFGGNKILSIAYTLGAISVIISGIFSHSILLLILGIFAVGFFISGAQTGLNAYAANFYPTNCRATGVSWANAIGRSGSVAGSFVGGCLMGLDLDIVTILSLLAIPTLIASTTLYILKRKSKTGIPVLV</sequence>
<feature type="transmembrane region" description="Helical" evidence="5">
    <location>
        <begin position="257"/>
        <end position="278"/>
    </location>
</feature>
<dbReference type="InterPro" id="IPR011701">
    <property type="entry name" value="MFS"/>
</dbReference>
<evidence type="ECO:0000313" key="8">
    <source>
        <dbReference type="Proteomes" id="UP000076276"/>
    </source>
</evidence>
<dbReference type="InterPro" id="IPR020846">
    <property type="entry name" value="MFS_dom"/>
</dbReference>
<feature type="transmembrane region" description="Helical" evidence="5">
    <location>
        <begin position="409"/>
        <end position="430"/>
    </location>
</feature>
<comment type="caution">
    <text evidence="7">The sequence shown here is derived from an EMBL/GenBank/DDBJ whole genome shotgun (WGS) entry which is preliminary data.</text>
</comment>
<reference evidence="7 8" key="1">
    <citation type="submission" date="2016-03" db="EMBL/GenBank/DDBJ databases">
        <title>Acinetobacter genomospecies 28 strain ANC 4149.</title>
        <authorList>
            <person name="Radolfova-Krizova L."/>
            <person name="Nemec A."/>
        </authorList>
    </citation>
    <scope>NUCLEOTIDE SEQUENCE [LARGE SCALE GENOMIC DNA]</scope>
    <source>
        <strain evidence="7 8">ANC 4149</strain>
    </source>
</reference>
<protein>
    <submittedName>
        <fullName evidence="7">4-hydroxybenzoate transporter</fullName>
    </submittedName>
</protein>
<feature type="transmembrane region" description="Helical" evidence="5">
    <location>
        <begin position="23"/>
        <end position="48"/>
    </location>
</feature>
<dbReference type="GO" id="GO:0046943">
    <property type="term" value="F:carboxylic acid transmembrane transporter activity"/>
    <property type="evidence" value="ECO:0007669"/>
    <property type="project" value="TreeGrafter"/>
</dbReference>
<feature type="transmembrane region" description="Helical" evidence="5">
    <location>
        <begin position="174"/>
        <end position="198"/>
    </location>
</feature>
<dbReference type="Pfam" id="PF07690">
    <property type="entry name" value="MFS_1"/>
    <property type="match status" value="1"/>
</dbReference>
<dbReference type="OrthoDB" id="7066727at2"/>
<dbReference type="InterPro" id="IPR036259">
    <property type="entry name" value="MFS_trans_sf"/>
</dbReference>
<dbReference type="CDD" id="cd17365">
    <property type="entry name" value="MFS_PcaK_like"/>
    <property type="match status" value="1"/>
</dbReference>